<evidence type="ECO:0000259" key="3">
    <source>
        <dbReference type="Pfam" id="PF19789"/>
    </source>
</evidence>
<feature type="domain" description="DUF6273" evidence="3">
    <location>
        <begin position="103"/>
        <end position="250"/>
    </location>
</feature>
<organism evidence="4 5">
    <name type="scientific">Pseudobutyrivibrio ruminis</name>
    <dbReference type="NCBI Taxonomy" id="46206"/>
    <lineage>
        <taxon>Bacteria</taxon>
        <taxon>Bacillati</taxon>
        <taxon>Bacillota</taxon>
        <taxon>Clostridia</taxon>
        <taxon>Lachnospirales</taxon>
        <taxon>Lachnospiraceae</taxon>
        <taxon>Pseudobutyrivibrio</taxon>
    </lineage>
</organism>
<comment type="caution">
    <text evidence="4">The sequence shown here is derived from an EMBL/GenBank/DDBJ whole genome shotgun (WGS) entry which is preliminary data.</text>
</comment>
<dbReference type="RefSeq" id="WP_099391190.1">
    <property type="nucleotide sequence ID" value="NZ_PDYF01000007.1"/>
</dbReference>
<proteinExistence type="predicted"/>
<dbReference type="SUPFAM" id="SSF49373">
    <property type="entry name" value="Invasin/intimin cell-adhesion fragments"/>
    <property type="match status" value="1"/>
</dbReference>
<name>A0A2G3DYM4_9FIRM</name>
<sequence length="448" mass="48174">MNKSIRKLKGFMSLSLIVFVVVALLGISMIADAKKKSSSATYSEGDNIAFGSLDGNIINWTILSYDENTGVAFVVSRKTLNSYSISDYRSSVNMQVIQQQGGNTGYVPWANNYWRGWLNQVFYVNAFSDAERAMIKPTELTAAASQTSLMNFYKDTTLDDFYVKTGEKNSLNLSIYNSQMTTTDYVFFLSTDEYTAHKDSMKYETAGTWPLRTNSFDDPVFGLFVNDTSKLVEKWGYYNGTGIRPAMYIQLTAPKPAEETDTSGNKSAATTNTNSASNNNQANASNTDASKTDAAASTASNSNANNTKATNTSASGNQSAANSNNANAAANNANSSSNAGGQEASKPSATNLRKYANNGTNIGNITLPDDASYTLSAGSTAQVALNMEYLNSTDKQYTITYTSSDGSIFTVDSNGLITGVGRGTGTLSVRMKKSNGKVYSMSCRIDVT</sequence>
<reference evidence="4 5" key="2">
    <citation type="submission" date="2017-10" db="EMBL/GenBank/DDBJ databases">
        <authorList>
            <person name="Banno H."/>
            <person name="Chua N.-H."/>
        </authorList>
    </citation>
    <scope>NUCLEOTIDE SEQUENCE [LARGE SCALE GENOMIC DNA]</scope>
    <source>
        <strain evidence="4 5">JK626</strain>
    </source>
</reference>
<evidence type="ECO:0000313" key="4">
    <source>
        <dbReference type="EMBL" id="PHU35970.1"/>
    </source>
</evidence>
<dbReference type="AlphaFoldDB" id="A0A2G3DYM4"/>
<evidence type="ECO:0000259" key="2">
    <source>
        <dbReference type="Pfam" id="PF02368"/>
    </source>
</evidence>
<dbReference type="Proteomes" id="UP000225889">
    <property type="component" value="Unassembled WGS sequence"/>
</dbReference>
<accession>A0A2G3DYM4</accession>
<evidence type="ECO:0000256" key="1">
    <source>
        <dbReference type="SAM" id="MobiDB-lite"/>
    </source>
</evidence>
<dbReference type="InterPro" id="IPR008964">
    <property type="entry name" value="Invasin/intimin_cell_adhesion"/>
</dbReference>
<reference evidence="4 5" key="1">
    <citation type="submission" date="2017-10" db="EMBL/GenBank/DDBJ databases">
        <title>Resolving the taxonomy of Roseburia spp., Eubacterium rectale and Agathobacter spp. through phylogenomic analysis.</title>
        <authorList>
            <person name="Sheridan P.O."/>
            <person name="Walker A.W."/>
            <person name="Duncan S.H."/>
            <person name="Scott K.P."/>
            <person name="Toole P.W.O."/>
            <person name="Luis P."/>
            <person name="Flint H.J."/>
        </authorList>
    </citation>
    <scope>NUCLEOTIDE SEQUENCE [LARGE SCALE GENOMIC DNA]</scope>
    <source>
        <strain evidence="4 5">JK626</strain>
    </source>
</reference>
<feature type="region of interest" description="Disordered" evidence="1">
    <location>
        <begin position="255"/>
        <end position="347"/>
    </location>
</feature>
<dbReference type="InterPro" id="IPR003343">
    <property type="entry name" value="Big_2"/>
</dbReference>
<dbReference type="Gene3D" id="2.60.40.1080">
    <property type="match status" value="1"/>
</dbReference>
<dbReference type="Pfam" id="PF19789">
    <property type="entry name" value="DUF6273"/>
    <property type="match status" value="1"/>
</dbReference>
<feature type="domain" description="BIG2" evidence="2">
    <location>
        <begin position="371"/>
        <end position="438"/>
    </location>
</feature>
<dbReference type="InterPro" id="IPR046240">
    <property type="entry name" value="DUF6273"/>
</dbReference>
<protein>
    <submittedName>
        <fullName evidence="4">Uncharacterized protein</fullName>
    </submittedName>
</protein>
<dbReference type="EMBL" id="PDYF01000007">
    <property type="protein sequence ID" value="PHU35970.1"/>
    <property type="molecule type" value="Genomic_DNA"/>
</dbReference>
<gene>
    <name evidence="4" type="ORF">CSX01_01690</name>
</gene>
<feature type="compositionally biased region" description="Low complexity" evidence="1">
    <location>
        <begin position="262"/>
        <end position="342"/>
    </location>
</feature>
<dbReference type="Pfam" id="PF02368">
    <property type="entry name" value="Big_2"/>
    <property type="match status" value="1"/>
</dbReference>
<evidence type="ECO:0000313" key="5">
    <source>
        <dbReference type="Proteomes" id="UP000225889"/>
    </source>
</evidence>